<feature type="region of interest" description="Disordered" evidence="1">
    <location>
        <begin position="1"/>
        <end position="55"/>
    </location>
</feature>
<name>A0ABD4QRA3_VIBAN</name>
<protein>
    <submittedName>
        <fullName evidence="2">YjzC family protein</fullName>
    </submittedName>
</protein>
<comment type="caution">
    <text evidence="2">The sequence shown here is derived from an EMBL/GenBank/DDBJ whole genome shotgun (WGS) entry which is preliminary data.</text>
</comment>
<evidence type="ECO:0000313" key="3">
    <source>
        <dbReference type="Proteomes" id="UP000078309"/>
    </source>
</evidence>
<dbReference type="InterPro" id="IPR025549">
    <property type="entry name" value="YjzC"/>
</dbReference>
<accession>A0ABD4QRA3</accession>
<evidence type="ECO:0000313" key="2">
    <source>
        <dbReference type="EMBL" id="MBT2917749.1"/>
    </source>
</evidence>
<evidence type="ECO:0000256" key="1">
    <source>
        <dbReference type="SAM" id="MobiDB-lite"/>
    </source>
</evidence>
<gene>
    <name evidence="2" type="ORF">PL14_03520</name>
</gene>
<dbReference type="EMBL" id="JAHGUI010000011">
    <property type="protein sequence ID" value="MBT2917749.1"/>
    <property type="molecule type" value="Genomic_DNA"/>
</dbReference>
<organism evidence="2 3">
    <name type="scientific">Vibrio anguillarum</name>
    <name type="common">Listonella anguillarum</name>
    <dbReference type="NCBI Taxonomy" id="55601"/>
    <lineage>
        <taxon>Bacteria</taxon>
        <taxon>Pseudomonadati</taxon>
        <taxon>Pseudomonadota</taxon>
        <taxon>Gammaproteobacteria</taxon>
        <taxon>Vibrionales</taxon>
        <taxon>Vibrionaceae</taxon>
        <taxon>Vibrio</taxon>
    </lineage>
</organism>
<sequence length="55" mass="6335">MTQRPGEMPKNPGEYEERGPRGGRIPNPRQVTIEKGDNKLPPTQKPNRVWVKLKK</sequence>
<proteinExistence type="predicted"/>
<dbReference type="AlphaFoldDB" id="A0ABD4QRA3"/>
<dbReference type="Pfam" id="PF14168">
    <property type="entry name" value="YjzC"/>
    <property type="match status" value="1"/>
</dbReference>
<reference evidence="2 3" key="1">
    <citation type="journal article" date="2017" name="J. Fish Dis.">
        <title>Comparative assessment of Vibrio virulence in marine fish larvae.</title>
        <authorList>
            <person name="Ronneseth A."/>
            <person name="Castillo D."/>
            <person name="D'Alvise P."/>
            <person name="Tonnesen O."/>
            <person name="Haugland G."/>
            <person name="Grotkjaer T."/>
            <person name="Engell-Sorensen K."/>
            <person name="Norremark L."/>
            <person name="Bergh O."/>
            <person name="Wergeland H.I."/>
            <person name="Gram L."/>
        </authorList>
    </citation>
    <scope>NUCLEOTIDE SEQUENCE [LARGE SCALE GENOMIC DNA]</scope>
    <source>
        <strain evidence="2 3">90-11-286</strain>
    </source>
</reference>
<dbReference type="Proteomes" id="UP000078309">
    <property type="component" value="Unassembled WGS sequence"/>
</dbReference>